<keyword evidence="3" id="KW-0964">Secreted</keyword>
<gene>
    <name evidence="7" type="ORF">GOODEAATRI_027543</name>
</gene>
<keyword evidence="6" id="KW-0873">Pyrrolidone carboxylic acid</keyword>
<organism evidence="7 8">
    <name type="scientific">Goodea atripinnis</name>
    <dbReference type="NCBI Taxonomy" id="208336"/>
    <lineage>
        <taxon>Eukaryota</taxon>
        <taxon>Metazoa</taxon>
        <taxon>Chordata</taxon>
        <taxon>Craniata</taxon>
        <taxon>Vertebrata</taxon>
        <taxon>Euteleostomi</taxon>
        <taxon>Actinopterygii</taxon>
        <taxon>Neopterygii</taxon>
        <taxon>Teleostei</taxon>
        <taxon>Neoteleostei</taxon>
        <taxon>Acanthomorphata</taxon>
        <taxon>Ovalentaria</taxon>
        <taxon>Atherinomorphae</taxon>
        <taxon>Cyprinodontiformes</taxon>
        <taxon>Goodeidae</taxon>
        <taxon>Goodea</taxon>
    </lineage>
</organism>
<evidence type="ECO:0000313" key="7">
    <source>
        <dbReference type="EMBL" id="MEQ2159854.1"/>
    </source>
</evidence>
<evidence type="ECO:0000256" key="5">
    <source>
        <dbReference type="ARBA" id="ARBA00022815"/>
    </source>
</evidence>
<evidence type="ECO:0008006" key="9">
    <source>
        <dbReference type="Google" id="ProtNLM"/>
    </source>
</evidence>
<comment type="subcellular location">
    <subcellularLocation>
        <location evidence="1">Secreted</location>
    </subcellularLocation>
</comment>
<evidence type="ECO:0000256" key="4">
    <source>
        <dbReference type="ARBA" id="ARBA00022702"/>
    </source>
</evidence>
<name>A0ABV0MMH2_9TELE</name>
<reference evidence="7 8" key="1">
    <citation type="submission" date="2021-06" db="EMBL/GenBank/DDBJ databases">
        <authorList>
            <person name="Palmer J.M."/>
        </authorList>
    </citation>
    <scope>NUCLEOTIDE SEQUENCE [LARGE SCALE GENOMIC DNA]</scope>
    <source>
        <strain evidence="7 8">GA_2019</strain>
        <tissue evidence="7">Muscle</tissue>
    </source>
</reference>
<dbReference type="InterPro" id="IPR002012">
    <property type="entry name" value="GnRH"/>
</dbReference>
<dbReference type="PROSITE" id="PS00473">
    <property type="entry name" value="GNRH"/>
    <property type="match status" value="1"/>
</dbReference>
<proteinExistence type="inferred from homology"/>
<evidence type="ECO:0000256" key="1">
    <source>
        <dbReference type="ARBA" id="ARBA00004613"/>
    </source>
</evidence>
<accession>A0ABV0MMH2</accession>
<keyword evidence="8" id="KW-1185">Reference proteome</keyword>
<comment type="similarity">
    <text evidence="2">Belongs to the GnRH family.</text>
</comment>
<dbReference type="EMBL" id="JAHRIO010003621">
    <property type="protein sequence ID" value="MEQ2159854.1"/>
    <property type="molecule type" value="Genomic_DNA"/>
</dbReference>
<evidence type="ECO:0000313" key="8">
    <source>
        <dbReference type="Proteomes" id="UP001476798"/>
    </source>
</evidence>
<evidence type="ECO:0000256" key="3">
    <source>
        <dbReference type="ARBA" id="ARBA00022525"/>
    </source>
</evidence>
<keyword evidence="5" id="KW-0027">Amidation</keyword>
<evidence type="ECO:0000256" key="6">
    <source>
        <dbReference type="ARBA" id="ARBA00023283"/>
    </source>
</evidence>
<protein>
    <recommendedName>
        <fullName evidence="9">Gonadoliberin</fullName>
    </recommendedName>
</protein>
<comment type="caution">
    <text evidence="7">The sequence shown here is derived from an EMBL/GenBank/DDBJ whole genome shotgun (WGS) entry which is preliminary data.</text>
</comment>
<evidence type="ECO:0000256" key="2">
    <source>
        <dbReference type="ARBA" id="ARBA00010968"/>
    </source>
</evidence>
<dbReference type="Proteomes" id="UP001476798">
    <property type="component" value="Unassembled WGS sequence"/>
</dbReference>
<keyword evidence="4" id="KW-0372">Hormone</keyword>
<sequence>MVCSMTRKAQQGKSGETPWLVNKRMVAKTWTLWLLLVWMVLSLGSCQHWSFGLSPGGKRELDGIPNTQDRTFKGLAHRDAPDSVLGCAEKSPFARIYRMKELLAHVAEREHRHQAVVQ</sequence>